<evidence type="ECO:0000259" key="1">
    <source>
        <dbReference type="Pfam" id="PF08241"/>
    </source>
</evidence>
<dbReference type="Gene3D" id="3.40.50.150">
    <property type="entry name" value="Vaccinia Virus protein VP39"/>
    <property type="match status" value="1"/>
</dbReference>
<dbReference type="InterPro" id="IPR050508">
    <property type="entry name" value="Methyltransf_Superfamily"/>
</dbReference>
<sequence length="253" mass="27342">MTEADRPGADRSAYDPALEGFPDAYADWRRSTLGRITDALEEHLLLDRIGPVRGLRILDVGCGDGVLATRLAQDGARVTGLDASTDMIAAARRRAKAAGVDVDLVEGDAGGLPFHAGHFDCVVSVATLCFVDDPRPTIREMVRVLKPGGRLILGELGRWNLWAAQRRVKSWLGSNLWRMAHFRSRAALLALATGAGLADAKVIGAVFYPPFGWAAKLMAPVDPWLGRWTTRGAAFLVLSATRPFDPRTGTKQS</sequence>
<keyword evidence="2" id="KW-0489">Methyltransferase</keyword>
<evidence type="ECO:0000313" key="3">
    <source>
        <dbReference type="Proteomes" id="UP000295733"/>
    </source>
</evidence>
<dbReference type="Proteomes" id="UP000295733">
    <property type="component" value="Unassembled WGS sequence"/>
</dbReference>
<accession>A0A4R2P0Z4</accession>
<dbReference type="GO" id="GO:0032259">
    <property type="term" value="P:methylation"/>
    <property type="evidence" value="ECO:0007669"/>
    <property type="project" value="UniProtKB-KW"/>
</dbReference>
<dbReference type="PANTHER" id="PTHR42912:SF80">
    <property type="entry name" value="METHYLTRANSFERASE DOMAIN-CONTAINING PROTEIN"/>
    <property type="match status" value="1"/>
</dbReference>
<proteinExistence type="predicted"/>
<gene>
    <name evidence="2" type="ORF">EV656_101493</name>
</gene>
<dbReference type="PANTHER" id="PTHR42912">
    <property type="entry name" value="METHYLTRANSFERASE"/>
    <property type="match status" value="1"/>
</dbReference>
<dbReference type="CDD" id="cd02440">
    <property type="entry name" value="AdoMet_MTases"/>
    <property type="match status" value="1"/>
</dbReference>
<comment type="caution">
    <text evidence="2">The sequence shown here is derived from an EMBL/GenBank/DDBJ whole genome shotgun (WGS) entry which is preliminary data.</text>
</comment>
<dbReference type="OrthoDB" id="9787738at2"/>
<dbReference type="SUPFAM" id="SSF53335">
    <property type="entry name" value="S-adenosyl-L-methionine-dependent methyltransferases"/>
    <property type="match status" value="1"/>
</dbReference>
<dbReference type="EMBL" id="SLXL01000001">
    <property type="protein sequence ID" value="TCP27584.1"/>
    <property type="molecule type" value="Genomic_DNA"/>
</dbReference>
<protein>
    <submittedName>
        <fullName evidence="2">2-polyprenyl-3-methyl-5-hydroxy-6-metoxy-1, 4-benzoquinol methylase</fullName>
    </submittedName>
</protein>
<dbReference type="InterPro" id="IPR029063">
    <property type="entry name" value="SAM-dependent_MTases_sf"/>
</dbReference>
<keyword evidence="2" id="KW-0808">Transferase</keyword>
<dbReference type="InterPro" id="IPR013216">
    <property type="entry name" value="Methyltransf_11"/>
</dbReference>
<dbReference type="AlphaFoldDB" id="A0A4R2P0Z4"/>
<feature type="domain" description="Methyltransferase type 11" evidence="1">
    <location>
        <begin position="58"/>
        <end position="153"/>
    </location>
</feature>
<name>A0A4R2P0Z4_RHOAD</name>
<evidence type="ECO:0000313" key="2">
    <source>
        <dbReference type="EMBL" id="TCP27584.1"/>
    </source>
</evidence>
<organism evidence="2 3">
    <name type="scientific">Rhodovulum adriaticum</name>
    <name type="common">Rhodopseudomonas adriatica</name>
    <dbReference type="NCBI Taxonomy" id="35804"/>
    <lineage>
        <taxon>Bacteria</taxon>
        <taxon>Pseudomonadati</taxon>
        <taxon>Pseudomonadota</taxon>
        <taxon>Alphaproteobacteria</taxon>
        <taxon>Rhodobacterales</taxon>
        <taxon>Paracoccaceae</taxon>
        <taxon>Rhodovulum</taxon>
    </lineage>
</organism>
<dbReference type="Pfam" id="PF08241">
    <property type="entry name" value="Methyltransf_11"/>
    <property type="match status" value="1"/>
</dbReference>
<keyword evidence="3" id="KW-1185">Reference proteome</keyword>
<reference evidence="2 3" key="1">
    <citation type="submission" date="2019-03" db="EMBL/GenBank/DDBJ databases">
        <title>Genomic Encyclopedia of Type Strains, Phase IV (KMG-IV): sequencing the most valuable type-strain genomes for metagenomic binning, comparative biology and taxonomic classification.</title>
        <authorList>
            <person name="Goeker M."/>
        </authorList>
    </citation>
    <scope>NUCLEOTIDE SEQUENCE [LARGE SCALE GENOMIC DNA]</scope>
    <source>
        <strain evidence="2 3">DSM 2781</strain>
    </source>
</reference>
<dbReference type="RefSeq" id="WP_132599075.1">
    <property type="nucleotide sequence ID" value="NZ_NRRP01000004.1"/>
</dbReference>
<dbReference type="GO" id="GO:0008757">
    <property type="term" value="F:S-adenosylmethionine-dependent methyltransferase activity"/>
    <property type="evidence" value="ECO:0007669"/>
    <property type="project" value="InterPro"/>
</dbReference>